<evidence type="ECO:0000313" key="9">
    <source>
        <dbReference type="EMBL" id="CDF88801.1"/>
    </source>
</evidence>
<evidence type="ECO:0000256" key="6">
    <source>
        <dbReference type="PIRNR" id="PIRNR022950"/>
    </source>
</evidence>
<dbReference type="GO" id="GO:0051723">
    <property type="term" value="F:protein methylesterase activity"/>
    <property type="evidence" value="ECO:0007669"/>
    <property type="project" value="UniProtKB-EC"/>
</dbReference>
<name>A0A8J2T4I0_ZYGB2</name>
<dbReference type="AlphaFoldDB" id="A0A8J2T4I0"/>
<evidence type="ECO:0000256" key="3">
    <source>
        <dbReference type="ARBA" id="ARBA00022487"/>
    </source>
</evidence>
<gene>
    <name evidence="9" type="ORF">BN860_02234g</name>
</gene>
<comment type="similarity">
    <text evidence="1 6">Belongs to the AB hydrolase superfamily.</text>
</comment>
<evidence type="ECO:0000256" key="7">
    <source>
        <dbReference type="PIRSR" id="PIRSR022950-1"/>
    </source>
</evidence>
<keyword evidence="10" id="KW-1185">Reference proteome</keyword>
<dbReference type="PANTHER" id="PTHR14189:SF0">
    <property type="entry name" value="PROTEIN PHOSPHATASE METHYLESTERASE 1"/>
    <property type="match status" value="1"/>
</dbReference>
<comment type="function">
    <text evidence="6">Demethylates proteins that have been reversibly carboxymethylated.</text>
</comment>
<dbReference type="Proteomes" id="UP000019375">
    <property type="component" value="Unassembled WGS sequence"/>
</dbReference>
<dbReference type="EMBL" id="HG316456">
    <property type="protein sequence ID" value="CDF88801.1"/>
    <property type="molecule type" value="Genomic_DNA"/>
</dbReference>
<evidence type="ECO:0000256" key="2">
    <source>
        <dbReference type="ARBA" id="ARBA00020672"/>
    </source>
</evidence>
<feature type="domain" description="AB hydrolase-1" evidence="8">
    <location>
        <begin position="99"/>
        <end position="349"/>
    </location>
</feature>
<dbReference type="PANTHER" id="PTHR14189">
    <property type="entry name" value="PROTEIN PHOSPHATASE METHYLESTERASE-1 RELATED"/>
    <property type="match status" value="1"/>
</dbReference>
<evidence type="ECO:0000313" key="10">
    <source>
        <dbReference type="Proteomes" id="UP000019375"/>
    </source>
</evidence>
<feature type="active site" evidence="7">
    <location>
        <position position="344"/>
    </location>
</feature>
<dbReference type="OrthoDB" id="194865at2759"/>
<protein>
    <recommendedName>
        <fullName evidence="2 6">Protein phosphatase methylesterase 1</fullName>
        <shortName evidence="6">PME-1</shortName>
        <ecNumber evidence="6">3.1.1.-</ecNumber>
    </recommendedName>
</protein>
<keyword evidence="3 6" id="KW-0719">Serine esterase</keyword>
<evidence type="ECO:0000256" key="1">
    <source>
        <dbReference type="ARBA" id="ARBA00008645"/>
    </source>
</evidence>
<dbReference type="Gene3D" id="3.40.50.1820">
    <property type="entry name" value="alpha/beta hydrolase"/>
    <property type="match status" value="1"/>
</dbReference>
<proteinExistence type="inferred from homology"/>
<feature type="active site" evidence="7">
    <location>
        <position position="218"/>
    </location>
</feature>
<dbReference type="Pfam" id="PF00561">
    <property type="entry name" value="Abhydrolase_1"/>
    <property type="match status" value="1"/>
</dbReference>
<reference evidence="10" key="1">
    <citation type="journal article" date="2013" name="Genome Announc.">
        <title>Genome sequence of the food spoilage yeast Zygosaccharomyces bailii CLIB 213(T).</title>
        <authorList>
            <person name="Galeote V."/>
            <person name="Bigey F."/>
            <person name="Devillers H."/>
            <person name="Neuveglise C."/>
            <person name="Dequin S."/>
        </authorList>
    </citation>
    <scope>NUCLEOTIDE SEQUENCE [LARGE SCALE GENOMIC DNA]</scope>
    <source>
        <strain evidence="10">CLIB 213 / ATCC 58445 / CBS 680 / CCRC 21525 / NBRC 1098 / NCYC 1416 / NRRL Y-2227</strain>
    </source>
</reference>
<evidence type="ECO:0000259" key="8">
    <source>
        <dbReference type="Pfam" id="PF00561"/>
    </source>
</evidence>
<evidence type="ECO:0000256" key="5">
    <source>
        <dbReference type="ARBA" id="ARBA00049203"/>
    </source>
</evidence>
<sequence>MVDDIRRKLLLKQLEQASMLVDNGAEQEDELGELPSMKSHIKNKSMKWKTPLEKESSSVEESLWHKFFDHCEYVRLKDRNLDFNTYYSLPKSVDAPSIPIFILHHGAGSSGLSFATLAKQLMTHLGDKCGCFAFDARGHGNTRPIDPDRGVVYDRQSFNDDFIALLNYFCETSLAELGKAKLSLILVGHSLGGSICTFSYPQMPISLQRKVLGISMLDIVEEAAIVALQNVHTFLSKTPSVFKNYEEAIDWSIRRGMSKNRISAEVAVPACFHQVSSGKVVRITNLKDFEPYWDTWFKELSHKFVSLPISKLLILAGNDNLDKELIIGQMQGKYQLVVFQDSGHFIQEDVPVKTAITLIDFWKRNDSKNIVIKTNWGSNDFEFEK</sequence>
<dbReference type="InterPro" id="IPR016812">
    <property type="entry name" value="PPase_methylesterase_euk"/>
</dbReference>
<accession>A0A8J2T4I0</accession>
<dbReference type="EC" id="3.1.1.-" evidence="6"/>
<organism evidence="9 10">
    <name type="scientific">Zygosaccharomyces bailii (strain CLIB 213 / ATCC 58445 / CBS 680 / BCRC 21525 / NBRC 1098 / NCYC 1416 / NRRL Y-2227)</name>
    <dbReference type="NCBI Taxonomy" id="1333698"/>
    <lineage>
        <taxon>Eukaryota</taxon>
        <taxon>Fungi</taxon>
        <taxon>Dikarya</taxon>
        <taxon>Ascomycota</taxon>
        <taxon>Saccharomycotina</taxon>
        <taxon>Saccharomycetes</taxon>
        <taxon>Saccharomycetales</taxon>
        <taxon>Saccharomycetaceae</taxon>
        <taxon>Zygosaccharomyces</taxon>
    </lineage>
</organism>
<comment type="catalytic activity">
    <reaction evidence="5">
        <text>[phosphatase 2A protein]-C-terminal L-leucine methyl ester + H2O = [phosphatase 2A protein]-C-terminal L-leucine + methanol + H(+)</text>
        <dbReference type="Rhea" id="RHEA:48548"/>
        <dbReference type="Rhea" id="RHEA-COMP:12134"/>
        <dbReference type="Rhea" id="RHEA-COMP:12135"/>
        <dbReference type="ChEBI" id="CHEBI:15377"/>
        <dbReference type="ChEBI" id="CHEBI:15378"/>
        <dbReference type="ChEBI" id="CHEBI:17790"/>
        <dbReference type="ChEBI" id="CHEBI:90516"/>
        <dbReference type="ChEBI" id="CHEBI:90517"/>
        <dbReference type="EC" id="3.1.1.89"/>
    </reaction>
</comment>
<evidence type="ECO:0000256" key="4">
    <source>
        <dbReference type="ARBA" id="ARBA00022801"/>
    </source>
</evidence>
<dbReference type="InterPro" id="IPR000073">
    <property type="entry name" value="AB_hydrolase_1"/>
</dbReference>
<feature type="active site" evidence="7">
    <location>
        <position position="190"/>
    </location>
</feature>
<dbReference type="PIRSF" id="PIRSF022950">
    <property type="entry name" value="PPase_methylesterase_euk"/>
    <property type="match status" value="1"/>
</dbReference>
<dbReference type="SUPFAM" id="SSF53474">
    <property type="entry name" value="alpha/beta-Hydrolases"/>
    <property type="match status" value="1"/>
</dbReference>
<dbReference type="InterPro" id="IPR029058">
    <property type="entry name" value="AB_hydrolase_fold"/>
</dbReference>
<keyword evidence="4 6" id="KW-0378">Hydrolase</keyword>